<comment type="similarity">
    <text evidence="1">Belongs to the 4-hydroxybenzoyl-CoA thioesterase family.</text>
</comment>
<protein>
    <submittedName>
        <fullName evidence="3">Acyl-CoA thioesterase</fullName>
        <ecNumber evidence="3">3.1.2.-</ecNumber>
    </submittedName>
</protein>
<comment type="caution">
    <text evidence="3">The sequence shown here is derived from an EMBL/GenBank/DDBJ whole genome shotgun (WGS) entry which is preliminary data.</text>
</comment>
<dbReference type="Proteomes" id="UP001596976">
    <property type="component" value="Unassembled WGS sequence"/>
</dbReference>
<dbReference type="CDD" id="cd00586">
    <property type="entry name" value="4HBT"/>
    <property type="match status" value="1"/>
</dbReference>
<dbReference type="GO" id="GO:0016787">
    <property type="term" value="F:hydrolase activity"/>
    <property type="evidence" value="ECO:0007669"/>
    <property type="project" value="UniProtKB-KW"/>
</dbReference>
<dbReference type="EC" id="3.1.2.-" evidence="3"/>
<dbReference type="SUPFAM" id="SSF54637">
    <property type="entry name" value="Thioesterase/thiol ester dehydrase-isomerase"/>
    <property type="match status" value="1"/>
</dbReference>
<proteinExistence type="inferred from homology"/>
<dbReference type="InterPro" id="IPR029069">
    <property type="entry name" value="HotDog_dom_sf"/>
</dbReference>
<name>A0ABW3GZA6_9BACL</name>
<gene>
    <name evidence="3" type="ORF">ACFQ0V_12405</name>
</gene>
<evidence type="ECO:0000256" key="2">
    <source>
        <dbReference type="ARBA" id="ARBA00022801"/>
    </source>
</evidence>
<keyword evidence="4" id="KW-1185">Reference proteome</keyword>
<evidence type="ECO:0000313" key="4">
    <source>
        <dbReference type="Proteomes" id="UP001596976"/>
    </source>
</evidence>
<organism evidence="3 4">
    <name type="scientific">Savagea faecisuis</name>
    <dbReference type="NCBI Taxonomy" id="1274803"/>
    <lineage>
        <taxon>Bacteria</taxon>
        <taxon>Bacillati</taxon>
        <taxon>Bacillota</taxon>
        <taxon>Bacilli</taxon>
        <taxon>Bacillales</taxon>
        <taxon>Caryophanaceae</taxon>
        <taxon>Savagea</taxon>
    </lineage>
</organism>
<dbReference type="Gene3D" id="3.10.129.10">
    <property type="entry name" value="Hotdog Thioesterase"/>
    <property type="match status" value="1"/>
</dbReference>
<reference evidence="4" key="1">
    <citation type="journal article" date="2019" name="Int. J. Syst. Evol. Microbiol.">
        <title>The Global Catalogue of Microorganisms (GCM) 10K type strain sequencing project: providing services to taxonomists for standard genome sequencing and annotation.</title>
        <authorList>
            <consortium name="The Broad Institute Genomics Platform"/>
            <consortium name="The Broad Institute Genome Sequencing Center for Infectious Disease"/>
            <person name="Wu L."/>
            <person name="Ma J."/>
        </authorList>
    </citation>
    <scope>NUCLEOTIDE SEQUENCE [LARGE SCALE GENOMIC DNA]</scope>
    <source>
        <strain evidence="4">CCUG 63563</strain>
    </source>
</reference>
<dbReference type="Pfam" id="PF13279">
    <property type="entry name" value="4HBT_2"/>
    <property type="match status" value="1"/>
</dbReference>
<dbReference type="InterPro" id="IPR006684">
    <property type="entry name" value="YbgC/YbaW"/>
</dbReference>
<keyword evidence="2 3" id="KW-0378">Hydrolase</keyword>
<dbReference type="PANTHER" id="PTHR31793:SF27">
    <property type="entry name" value="NOVEL THIOESTERASE SUPERFAMILY DOMAIN AND SAPOSIN A-TYPE DOMAIN CONTAINING PROTEIN (0610012H03RIK)"/>
    <property type="match status" value="1"/>
</dbReference>
<accession>A0ABW3GZA6</accession>
<dbReference type="PIRSF" id="PIRSF003230">
    <property type="entry name" value="YbgC"/>
    <property type="match status" value="1"/>
</dbReference>
<dbReference type="InterPro" id="IPR050563">
    <property type="entry name" value="4-hydroxybenzoyl-CoA_TE"/>
</dbReference>
<evidence type="ECO:0000313" key="3">
    <source>
        <dbReference type="EMBL" id="MFD0944546.1"/>
    </source>
</evidence>
<evidence type="ECO:0000256" key="1">
    <source>
        <dbReference type="ARBA" id="ARBA00005953"/>
    </source>
</evidence>
<dbReference type="PANTHER" id="PTHR31793">
    <property type="entry name" value="4-HYDROXYBENZOYL-COA THIOESTERASE FAMILY MEMBER"/>
    <property type="match status" value="1"/>
</dbReference>
<sequence length="136" mass="15789">MEYRFKIRFGDTDAAGIVYYPNFYRWMDEATHEFFQSLGYPTDQLMSKKLATPLVEANCVFKSPGLFNREIVLTTKVEMIREKVFKLIHHFKDGETVLAEGYEVRAWVSLESGKPKAQPIPEDVKKKMEQYLIGGN</sequence>
<dbReference type="RefSeq" id="WP_381014116.1">
    <property type="nucleotide sequence ID" value="NZ_JBHTJF010000042.1"/>
</dbReference>
<dbReference type="EMBL" id="JBHTJF010000042">
    <property type="protein sequence ID" value="MFD0944546.1"/>
    <property type="molecule type" value="Genomic_DNA"/>
</dbReference>